<dbReference type="RefSeq" id="WP_081882751.1">
    <property type="nucleotide sequence ID" value="NZ_JDUO01000004.1"/>
</dbReference>
<dbReference type="GO" id="GO:0000976">
    <property type="term" value="F:transcription cis-regulatory region binding"/>
    <property type="evidence" value="ECO:0007669"/>
    <property type="project" value="TreeGrafter"/>
</dbReference>
<feature type="compositionally biased region" description="Polar residues" evidence="3">
    <location>
        <begin position="1"/>
        <end position="28"/>
    </location>
</feature>
<proteinExistence type="predicted"/>
<dbReference type="OrthoDB" id="7505659at2"/>
<protein>
    <submittedName>
        <fullName evidence="5">Transcriptional regulator, TetR family</fullName>
    </submittedName>
</protein>
<evidence type="ECO:0000313" key="6">
    <source>
        <dbReference type="Proteomes" id="UP000029082"/>
    </source>
</evidence>
<feature type="domain" description="HTH tetR-type" evidence="4">
    <location>
        <begin position="38"/>
        <end position="98"/>
    </location>
</feature>
<dbReference type="PANTHER" id="PTHR30055">
    <property type="entry name" value="HTH-TYPE TRANSCRIPTIONAL REGULATOR RUTR"/>
    <property type="match status" value="1"/>
</dbReference>
<dbReference type="InterPro" id="IPR001647">
    <property type="entry name" value="HTH_TetR"/>
</dbReference>
<accession>A0A087C761</accession>
<dbReference type="PANTHER" id="PTHR30055:SF146">
    <property type="entry name" value="HTH-TYPE TRANSCRIPTIONAL DUAL REGULATOR CECR"/>
    <property type="match status" value="1"/>
</dbReference>
<dbReference type="SUPFAM" id="SSF46689">
    <property type="entry name" value="Homeodomain-like"/>
    <property type="match status" value="1"/>
</dbReference>
<sequence length="224" mass="24809">MTKPHTTASQSEPGVTPNTPEVHNSPASVASPDPHQLTDRHQAILDAAVLAFGRRGYYGTSLQSIATTVGLTKPGVLHYIGSKEGLLTQVLTDVYDAATDWVLAQTTTTPRPSLARFLRQVVAINARRPELVQMFSTLSAEALDPEHPAHDYFARRERSSVRAALQVPWAAPPSVDARDVLESGLCLMDGLQLRWLRDSGQDLNAMWRRCERTLMPSPLWDKYR</sequence>
<dbReference type="AlphaFoldDB" id="A0A087C761"/>
<dbReference type="GeneID" id="93094477"/>
<organism evidence="5 6">
    <name type="scientific">Bifidobacterium mongoliense DSM 21395</name>
    <dbReference type="NCBI Taxonomy" id="1437603"/>
    <lineage>
        <taxon>Bacteria</taxon>
        <taxon>Bacillati</taxon>
        <taxon>Actinomycetota</taxon>
        <taxon>Actinomycetes</taxon>
        <taxon>Bifidobacteriales</taxon>
        <taxon>Bifidobacteriaceae</taxon>
        <taxon>Bifidobacterium</taxon>
    </lineage>
</organism>
<feature type="region of interest" description="Disordered" evidence="3">
    <location>
        <begin position="1"/>
        <end position="36"/>
    </location>
</feature>
<evidence type="ECO:0000256" key="1">
    <source>
        <dbReference type="ARBA" id="ARBA00023125"/>
    </source>
</evidence>
<evidence type="ECO:0000256" key="3">
    <source>
        <dbReference type="SAM" id="MobiDB-lite"/>
    </source>
</evidence>
<name>A0A087C761_9BIFI</name>
<dbReference type="SUPFAM" id="SSF48498">
    <property type="entry name" value="Tetracyclin repressor-like, C-terminal domain"/>
    <property type="match status" value="1"/>
</dbReference>
<comment type="caution">
    <text evidence="5">The sequence shown here is derived from an EMBL/GenBank/DDBJ whole genome shotgun (WGS) entry which is preliminary data.</text>
</comment>
<gene>
    <name evidence="5" type="ORF">BMON_0308</name>
</gene>
<dbReference type="InterPro" id="IPR036271">
    <property type="entry name" value="Tet_transcr_reg_TetR-rel_C_sf"/>
</dbReference>
<dbReference type="Pfam" id="PF00440">
    <property type="entry name" value="TetR_N"/>
    <property type="match status" value="1"/>
</dbReference>
<evidence type="ECO:0000256" key="2">
    <source>
        <dbReference type="PROSITE-ProRule" id="PRU00335"/>
    </source>
</evidence>
<dbReference type="EMBL" id="JGZE01000002">
    <property type="protein sequence ID" value="KFI79111.1"/>
    <property type="molecule type" value="Genomic_DNA"/>
</dbReference>
<dbReference type="InterPro" id="IPR050109">
    <property type="entry name" value="HTH-type_TetR-like_transc_reg"/>
</dbReference>
<dbReference type="PROSITE" id="PS50977">
    <property type="entry name" value="HTH_TETR_2"/>
    <property type="match status" value="1"/>
</dbReference>
<keyword evidence="1 2" id="KW-0238">DNA-binding</keyword>
<evidence type="ECO:0000259" key="4">
    <source>
        <dbReference type="PROSITE" id="PS50977"/>
    </source>
</evidence>
<feature type="DNA-binding region" description="H-T-H motif" evidence="2">
    <location>
        <begin position="61"/>
        <end position="80"/>
    </location>
</feature>
<dbReference type="GO" id="GO:0003700">
    <property type="term" value="F:DNA-binding transcription factor activity"/>
    <property type="evidence" value="ECO:0007669"/>
    <property type="project" value="TreeGrafter"/>
</dbReference>
<dbReference type="STRING" id="1437603.GCA_000771525_01414"/>
<evidence type="ECO:0000313" key="5">
    <source>
        <dbReference type="EMBL" id="KFI79111.1"/>
    </source>
</evidence>
<dbReference type="eggNOG" id="COG1309">
    <property type="taxonomic scope" value="Bacteria"/>
</dbReference>
<keyword evidence="6" id="KW-1185">Reference proteome</keyword>
<dbReference type="PRINTS" id="PR00455">
    <property type="entry name" value="HTHTETR"/>
</dbReference>
<reference evidence="5 6" key="1">
    <citation type="submission" date="2014-03" db="EMBL/GenBank/DDBJ databases">
        <title>Genomics of Bifidobacteria.</title>
        <authorList>
            <person name="Ventura M."/>
            <person name="Milani C."/>
            <person name="Lugli G.A."/>
        </authorList>
    </citation>
    <scope>NUCLEOTIDE SEQUENCE [LARGE SCALE GENOMIC DNA]</scope>
    <source>
        <strain evidence="5 6">DSM 21395</strain>
    </source>
</reference>
<dbReference type="InterPro" id="IPR009057">
    <property type="entry name" value="Homeodomain-like_sf"/>
</dbReference>
<dbReference type="Proteomes" id="UP000029082">
    <property type="component" value="Unassembled WGS sequence"/>
</dbReference>
<dbReference type="Gene3D" id="1.10.357.10">
    <property type="entry name" value="Tetracycline Repressor, domain 2"/>
    <property type="match status" value="1"/>
</dbReference>